<gene>
    <name evidence="2" type="ORF">CDAR_459001</name>
</gene>
<reference evidence="2 3" key="1">
    <citation type="submission" date="2021-06" db="EMBL/GenBank/DDBJ databases">
        <title>Caerostris darwini draft genome.</title>
        <authorList>
            <person name="Kono N."/>
            <person name="Arakawa K."/>
        </authorList>
    </citation>
    <scope>NUCLEOTIDE SEQUENCE [LARGE SCALE GENOMIC DNA]</scope>
</reference>
<keyword evidence="3" id="KW-1185">Reference proteome</keyword>
<dbReference type="AlphaFoldDB" id="A0AAV4SST6"/>
<evidence type="ECO:0000256" key="1">
    <source>
        <dbReference type="SAM" id="Phobius"/>
    </source>
</evidence>
<keyword evidence="1" id="KW-0812">Transmembrane</keyword>
<feature type="transmembrane region" description="Helical" evidence="1">
    <location>
        <begin position="47"/>
        <end position="76"/>
    </location>
</feature>
<name>A0AAV4SST6_9ARAC</name>
<comment type="caution">
    <text evidence="2">The sequence shown here is derived from an EMBL/GenBank/DDBJ whole genome shotgun (WGS) entry which is preliminary data.</text>
</comment>
<evidence type="ECO:0000313" key="2">
    <source>
        <dbReference type="EMBL" id="GIY37478.1"/>
    </source>
</evidence>
<feature type="transmembrane region" description="Helical" evidence="1">
    <location>
        <begin position="7"/>
        <end position="27"/>
    </location>
</feature>
<evidence type="ECO:0000313" key="3">
    <source>
        <dbReference type="Proteomes" id="UP001054837"/>
    </source>
</evidence>
<proteinExistence type="predicted"/>
<keyword evidence="1" id="KW-0472">Membrane</keyword>
<protein>
    <submittedName>
        <fullName evidence="2">Uncharacterized protein</fullName>
    </submittedName>
</protein>
<keyword evidence="1" id="KW-1133">Transmembrane helix</keyword>
<dbReference type="EMBL" id="BPLQ01008450">
    <property type="protein sequence ID" value="GIY37478.1"/>
    <property type="molecule type" value="Genomic_DNA"/>
</dbReference>
<sequence length="118" mass="13162">MFYCHVFVLFLYLSCFLYFLYSFLYFFNKWAFGLILRGKAAAAVNRLITVLGVWAGSLTFRVGVAFAAPIVSYVCLRAGRLFFMTYPTGGSGNGDAGECSRVFVSSATRVFFFTCVVV</sequence>
<organism evidence="2 3">
    <name type="scientific">Caerostris darwini</name>
    <dbReference type="NCBI Taxonomy" id="1538125"/>
    <lineage>
        <taxon>Eukaryota</taxon>
        <taxon>Metazoa</taxon>
        <taxon>Ecdysozoa</taxon>
        <taxon>Arthropoda</taxon>
        <taxon>Chelicerata</taxon>
        <taxon>Arachnida</taxon>
        <taxon>Araneae</taxon>
        <taxon>Araneomorphae</taxon>
        <taxon>Entelegynae</taxon>
        <taxon>Araneoidea</taxon>
        <taxon>Araneidae</taxon>
        <taxon>Caerostris</taxon>
    </lineage>
</organism>
<dbReference type="Proteomes" id="UP001054837">
    <property type="component" value="Unassembled WGS sequence"/>
</dbReference>
<accession>A0AAV4SST6</accession>